<organism evidence="1 2">
    <name type="scientific">Vibrio lentus</name>
    <dbReference type="NCBI Taxonomy" id="136468"/>
    <lineage>
        <taxon>Bacteria</taxon>
        <taxon>Pseudomonadati</taxon>
        <taxon>Pseudomonadota</taxon>
        <taxon>Gammaproteobacteria</taxon>
        <taxon>Vibrionales</taxon>
        <taxon>Vibrionaceae</taxon>
        <taxon>Vibrio</taxon>
    </lineage>
</organism>
<dbReference type="Proteomes" id="UP000235554">
    <property type="component" value="Unassembled WGS sequence"/>
</dbReference>
<sequence length="78" mass="9039">MKLLRIDQVAELTGLSKKTSYHYMSTGQFSQCIKVGLRVSRWLGSDVAARVEAKRREKLELNIYNLETSYQVINEIFN</sequence>
<evidence type="ECO:0000313" key="2">
    <source>
        <dbReference type="Proteomes" id="UP000235554"/>
    </source>
</evidence>
<proteinExistence type="predicted"/>
<dbReference type="InterPro" id="IPR010260">
    <property type="entry name" value="AlpA"/>
</dbReference>
<comment type="caution">
    <text evidence="1">The sequence shown here is derived from an EMBL/GenBank/DDBJ whole genome shotgun (WGS) entry which is preliminary data.</text>
</comment>
<dbReference type="Gene3D" id="1.10.238.160">
    <property type="match status" value="1"/>
</dbReference>
<dbReference type="EMBL" id="MCZJ01000013">
    <property type="protein sequence ID" value="PMM58964.1"/>
    <property type="molecule type" value="Genomic_DNA"/>
</dbReference>
<protein>
    <recommendedName>
        <fullName evidence="3">AlpA family phage regulatory protein</fullName>
    </recommendedName>
</protein>
<name>A0A855IQF9_9VIBR</name>
<dbReference type="SUPFAM" id="SSF46955">
    <property type="entry name" value="Putative DNA-binding domain"/>
    <property type="match status" value="1"/>
</dbReference>
<gene>
    <name evidence="1" type="ORF">BCT50_05930</name>
</gene>
<accession>A0A855IQF9</accession>
<evidence type="ECO:0008006" key="3">
    <source>
        <dbReference type="Google" id="ProtNLM"/>
    </source>
</evidence>
<dbReference type="InterPro" id="IPR009061">
    <property type="entry name" value="DNA-bd_dom_put_sf"/>
</dbReference>
<dbReference type="RefSeq" id="WP_102554885.1">
    <property type="nucleotide sequence ID" value="NZ_MCZJ01000013.1"/>
</dbReference>
<dbReference type="AlphaFoldDB" id="A0A855IQF9"/>
<dbReference type="Pfam" id="PF05930">
    <property type="entry name" value="Phage_AlpA"/>
    <property type="match status" value="1"/>
</dbReference>
<reference evidence="2" key="1">
    <citation type="submission" date="2016-07" db="EMBL/GenBank/DDBJ databases">
        <title>Nontailed viruses are major unrecognized killers of bacteria in the ocean.</title>
        <authorList>
            <person name="Kauffman K."/>
            <person name="Hussain F."/>
            <person name="Yang J."/>
            <person name="Arevalo P."/>
            <person name="Brown J."/>
            <person name="Cutler M."/>
            <person name="Kelly L."/>
            <person name="Polz M.F."/>
        </authorList>
    </citation>
    <scope>NUCLEOTIDE SEQUENCE [LARGE SCALE GENOMIC DNA]</scope>
    <source>
        <strain evidence="2">10N.261.48.A1</strain>
    </source>
</reference>
<evidence type="ECO:0000313" key="1">
    <source>
        <dbReference type="EMBL" id="PMM58964.1"/>
    </source>
</evidence>